<dbReference type="RefSeq" id="WP_045109516.1">
    <property type="nucleotide sequence ID" value="NZ_CAWQZC010000047.1"/>
</dbReference>
<name>A0A090IBG9_9GAMM</name>
<sequence length="615" mass="70189">MVPVLNNDKKMLYFSRLSKLGVKQEIAITLHEVAEVTFTSSRHCRTLLNEMRDLRWLEWTPKAGRNQRSRLYLIYAVDELKAELAQQMIAVGKYEKALALIDHDQLLFGLLLQNTSGAVQREGRLHIQLTYARSFSALLPHIALRNSERFLLRQVYCCLVQCDKNGVISPQLAHHWVYNAELQRWRFYLRPALTFHDGSTINADKIAELFNRLKRLATYKTELAHVIHISAINPLCIDFQLDQPDPGFAGLVADVKYSIQPYSQLNATTAIVGSGAFKVQEHTQQYLRLQAYDNYYGHRALTDTVTIWQVASPQISPSCIREIQANVVHKTSQIRSNYAISSLERDINSLEQENSPEQEIGSLQQGTSSNDQAIESDQKSRIEYGCLLAMINNKTQLSLLQRKYLSQLLAADKLMAELSKSTNPIEAIPAYNLLSNWLKITSTGTTAQPLPSKLTIAIFEHHTLKECAQAMTVLLEQAGFECEINVYSFEELLQKASANTLMEDLILISLDLDDNLPTSVFHWMLSNAVLNHSLSVDARDWLQTKLINIRQQQPLTHYLTELESISTAMITEHWMIPMLHHRQTLYFQGVLKGVSINVWGWPEIHNVWSEEYTNI</sequence>
<dbReference type="Pfam" id="PF12793">
    <property type="entry name" value="SgrR_N"/>
    <property type="match status" value="1"/>
</dbReference>
<evidence type="ECO:0000256" key="2">
    <source>
        <dbReference type="SAM" id="MobiDB-lite"/>
    </source>
</evidence>
<dbReference type="STRING" id="80854.MVIS_1153"/>
<keyword evidence="7" id="KW-1185">Reference proteome</keyword>
<dbReference type="AlphaFoldDB" id="A0A090IBG9"/>
<keyword evidence="1" id="KW-0238">DNA-binding</keyword>
<accession>A0A090IBG9</accession>
<evidence type="ECO:0000313" key="6">
    <source>
        <dbReference type="EMBL" id="SGZ03843.1"/>
    </source>
</evidence>
<dbReference type="PANTHER" id="PTHR30290">
    <property type="entry name" value="PERIPLASMIC BINDING COMPONENT OF ABC TRANSPORTER"/>
    <property type="match status" value="1"/>
</dbReference>
<evidence type="ECO:0000256" key="1">
    <source>
        <dbReference type="ARBA" id="ARBA00023125"/>
    </source>
</evidence>
<dbReference type="HOGENOM" id="CLU_017028_12_3_6"/>
<dbReference type="SUPFAM" id="SSF53850">
    <property type="entry name" value="Periplasmic binding protein-like II"/>
    <property type="match status" value="1"/>
</dbReference>
<dbReference type="InterPro" id="IPR025370">
    <property type="entry name" value="SgrR_HTH_N"/>
</dbReference>
<reference evidence="6 7" key="1">
    <citation type="submission" date="2016-11" db="EMBL/GenBank/DDBJ databases">
        <authorList>
            <person name="Klemetsen T."/>
        </authorList>
    </citation>
    <scope>NUCLEOTIDE SEQUENCE [LARGE SCALE GENOMIC DNA]</scope>
    <source>
        <strain evidence="6">MT 2528</strain>
    </source>
</reference>
<dbReference type="PATRIC" id="fig|80854.5.peg.1217"/>
<reference evidence="5 8" key="2">
    <citation type="submission" date="2016-11" db="EMBL/GenBank/DDBJ databases">
        <authorList>
            <person name="Jaros S."/>
            <person name="Januszkiewicz K."/>
            <person name="Wedrychowicz H."/>
        </authorList>
    </citation>
    <scope>NUCLEOTIDE SEQUENCE [LARGE SCALE GENOMIC DNA]</scope>
    <source>
        <strain evidence="5">NVI 5450</strain>
    </source>
</reference>
<feature type="domain" description="Transcriptional regulator SgrR N-terminal HTH" evidence="4">
    <location>
        <begin position="10"/>
        <end position="123"/>
    </location>
</feature>
<dbReference type="GeneID" id="61298127"/>
<dbReference type="Pfam" id="PF00496">
    <property type="entry name" value="SBP_bac_5"/>
    <property type="match status" value="1"/>
</dbReference>
<evidence type="ECO:0000313" key="5">
    <source>
        <dbReference type="EMBL" id="SGY87124.1"/>
    </source>
</evidence>
<dbReference type="Gene3D" id="3.40.190.10">
    <property type="entry name" value="Periplasmic binding protein-like II"/>
    <property type="match status" value="1"/>
</dbReference>
<evidence type="ECO:0000259" key="3">
    <source>
        <dbReference type="Pfam" id="PF00496"/>
    </source>
</evidence>
<dbReference type="Proteomes" id="UP000183794">
    <property type="component" value="Unassembled WGS sequence"/>
</dbReference>
<dbReference type="EMBL" id="FPLD01000025">
    <property type="protein sequence ID" value="SGY87124.1"/>
    <property type="molecule type" value="Genomic_DNA"/>
</dbReference>
<dbReference type="InterPro" id="IPR000914">
    <property type="entry name" value="SBP_5_dom"/>
</dbReference>
<dbReference type="PANTHER" id="PTHR30290:SF72">
    <property type="entry name" value="HTH-TYPE TRANSCRIPTIONAL REGULATOR SGRR"/>
    <property type="match status" value="1"/>
</dbReference>
<dbReference type="EMBL" id="FPLJ01000145">
    <property type="protein sequence ID" value="SGZ03843.1"/>
    <property type="molecule type" value="Genomic_DNA"/>
</dbReference>
<dbReference type="OrthoDB" id="5894719at2"/>
<dbReference type="GO" id="GO:0015833">
    <property type="term" value="P:peptide transport"/>
    <property type="evidence" value="ECO:0007669"/>
    <property type="project" value="TreeGrafter"/>
</dbReference>
<dbReference type="GO" id="GO:0003677">
    <property type="term" value="F:DNA binding"/>
    <property type="evidence" value="ECO:0007669"/>
    <property type="project" value="UniProtKB-KW"/>
</dbReference>
<organism evidence="5 8">
    <name type="scientific">Moritella viscosa</name>
    <dbReference type="NCBI Taxonomy" id="80854"/>
    <lineage>
        <taxon>Bacteria</taxon>
        <taxon>Pseudomonadati</taxon>
        <taxon>Pseudomonadota</taxon>
        <taxon>Gammaproteobacteria</taxon>
        <taxon>Alteromonadales</taxon>
        <taxon>Moritellaceae</taxon>
        <taxon>Moritella</taxon>
    </lineage>
</organism>
<dbReference type="KEGG" id="mvs:MVIS_1153"/>
<evidence type="ECO:0000313" key="8">
    <source>
        <dbReference type="Proteomes" id="UP000183794"/>
    </source>
</evidence>
<feature type="region of interest" description="Disordered" evidence="2">
    <location>
        <begin position="350"/>
        <end position="374"/>
    </location>
</feature>
<evidence type="ECO:0000259" key="4">
    <source>
        <dbReference type="Pfam" id="PF12793"/>
    </source>
</evidence>
<feature type="domain" description="Solute-binding protein family 5" evidence="3">
    <location>
        <begin position="168"/>
        <end position="312"/>
    </location>
</feature>
<protein>
    <submittedName>
        <fullName evidence="5">Oligopeptide-binding protein OppA</fullName>
    </submittedName>
</protein>
<gene>
    <name evidence="6" type="ORF">MT2528_4683</name>
    <name evidence="5" type="ORF">NVI5450_0711</name>
</gene>
<dbReference type="Proteomes" id="UP000182660">
    <property type="component" value="Unassembled WGS sequence"/>
</dbReference>
<evidence type="ECO:0000313" key="7">
    <source>
        <dbReference type="Proteomes" id="UP000182660"/>
    </source>
</evidence>
<dbReference type="InterPro" id="IPR039424">
    <property type="entry name" value="SBP_5"/>
</dbReference>
<proteinExistence type="predicted"/>
<dbReference type="GO" id="GO:1904680">
    <property type="term" value="F:peptide transmembrane transporter activity"/>
    <property type="evidence" value="ECO:0007669"/>
    <property type="project" value="TreeGrafter"/>
</dbReference>